<keyword evidence="1" id="KW-0812">Transmembrane</keyword>
<dbReference type="Proteomes" id="UP001302812">
    <property type="component" value="Unassembled WGS sequence"/>
</dbReference>
<protein>
    <submittedName>
        <fullName evidence="2">Uncharacterized protein</fullName>
    </submittedName>
</protein>
<gene>
    <name evidence="2" type="ORF">N656DRAFT_69038</name>
</gene>
<proteinExistence type="predicted"/>
<evidence type="ECO:0000256" key="1">
    <source>
        <dbReference type="SAM" id="Phobius"/>
    </source>
</evidence>
<reference evidence="2" key="1">
    <citation type="journal article" date="2023" name="Mol. Phylogenet. Evol.">
        <title>Genome-scale phylogeny and comparative genomics of the fungal order Sordariales.</title>
        <authorList>
            <person name="Hensen N."/>
            <person name="Bonometti L."/>
            <person name="Westerberg I."/>
            <person name="Brannstrom I.O."/>
            <person name="Guillou S."/>
            <person name="Cros-Aarteil S."/>
            <person name="Calhoun S."/>
            <person name="Haridas S."/>
            <person name="Kuo A."/>
            <person name="Mondo S."/>
            <person name="Pangilinan J."/>
            <person name="Riley R."/>
            <person name="LaButti K."/>
            <person name="Andreopoulos B."/>
            <person name="Lipzen A."/>
            <person name="Chen C."/>
            <person name="Yan M."/>
            <person name="Daum C."/>
            <person name="Ng V."/>
            <person name="Clum A."/>
            <person name="Steindorff A."/>
            <person name="Ohm R.A."/>
            <person name="Martin F."/>
            <person name="Silar P."/>
            <person name="Natvig D.O."/>
            <person name="Lalanne C."/>
            <person name="Gautier V."/>
            <person name="Ament-Velasquez S.L."/>
            <person name="Kruys A."/>
            <person name="Hutchinson M.I."/>
            <person name="Powell A.J."/>
            <person name="Barry K."/>
            <person name="Miller A.N."/>
            <person name="Grigoriev I.V."/>
            <person name="Debuchy R."/>
            <person name="Gladieux P."/>
            <person name="Hiltunen Thoren M."/>
            <person name="Johannesson H."/>
        </authorList>
    </citation>
    <scope>NUCLEOTIDE SEQUENCE</scope>
    <source>
        <strain evidence="2">CBS 508.74</strain>
    </source>
</reference>
<dbReference type="RefSeq" id="XP_064675459.1">
    <property type="nucleotide sequence ID" value="XM_064810644.1"/>
</dbReference>
<comment type="caution">
    <text evidence="2">The sequence shown here is derived from an EMBL/GenBank/DDBJ whole genome shotgun (WGS) entry which is preliminary data.</text>
</comment>
<dbReference type="GeneID" id="89934769"/>
<sequence>MTTFHFMLLDQFYRRTTGKERKCLVWHGFTVVYLVVVVHLQPLQGLLSVQAEDRSLASSL</sequence>
<evidence type="ECO:0000313" key="3">
    <source>
        <dbReference type="Proteomes" id="UP001302812"/>
    </source>
</evidence>
<organism evidence="2 3">
    <name type="scientific">Canariomyces notabilis</name>
    <dbReference type="NCBI Taxonomy" id="2074819"/>
    <lineage>
        <taxon>Eukaryota</taxon>
        <taxon>Fungi</taxon>
        <taxon>Dikarya</taxon>
        <taxon>Ascomycota</taxon>
        <taxon>Pezizomycotina</taxon>
        <taxon>Sordariomycetes</taxon>
        <taxon>Sordariomycetidae</taxon>
        <taxon>Sordariales</taxon>
        <taxon>Chaetomiaceae</taxon>
        <taxon>Canariomyces</taxon>
    </lineage>
</organism>
<keyword evidence="1" id="KW-0472">Membrane</keyword>
<accession>A0AAN6TNV6</accession>
<feature type="transmembrane region" description="Helical" evidence="1">
    <location>
        <begin position="23"/>
        <end position="40"/>
    </location>
</feature>
<name>A0AAN6TNV6_9PEZI</name>
<keyword evidence="1" id="KW-1133">Transmembrane helix</keyword>
<reference evidence="2" key="2">
    <citation type="submission" date="2023-05" db="EMBL/GenBank/DDBJ databases">
        <authorList>
            <consortium name="Lawrence Berkeley National Laboratory"/>
            <person name="Steindorff A."/>
            <person name="Hensen N."/>
            <person name="Bonometti L."/>
            <person name="Westerberg I."/>
            <person name="Brannstrom I.O."/>
            <person name="Guillou S."/>
            <person name="Cros-Aarteil S."/>
            <person name="Calhoun S."/>
            <person name="Haridas S."/>
            <person name="Kuo A."/>
            <person name="Mondo S."/>
            <person name="Pangilinan J."/>
            <person name="Riley R."/>
            <person name="Labutti K."/>
            <person name="Andreopoulos B."/>
            <person name="Lipzen A."/>
            <person name="Chen C."/>
            <person name="Yanf M."/>
            <person name="Daum C."/>
            <person name="Ng V."/>
            <person name="Clum A."/>
            <person name="Ohm R."/>
            <person name="Martin F."/>
            <person name="Silar P."/>
            <person name="Natvig D."/>
            <person name="Lalanne C."/>
            <person name="Gautier V."/>
            <person name="Ament-Velasquez S.L."/>
            <person name="Kruys A."/>
            <person name="Hutchinson M.I."/>
            <person name="Powell A.J."/>
            <person name="Barry K."/>
            <person name="Miller A.N."/>
            <person name="Grigoriev I.V."/>
            <person name="Debuchy R."/>
            <person name="Gladieux P."/>
            <person name="Thoren M.H."/>
            <person name="Johannesson H."/>
        </authorList>
    </citation>
    <scope>NUCLEOTIDE SEQUENCE</scope>
    <source>
        <strain evidence="2">CBS 508.74</strain>
    </source>
</reference>
<keyword evidence="3" id="KW-1185">Reference proteome</keyword>
<evidence type="ECO:0000313" key="2">
    <source>
        <dbReference type="EMBL" id="KAK4117889.1"/>
    </source>
</evidence>
<dbReference type="AlphaFoldDB" id="A0AAN6TNV6"/>
<dbReference type="EMBL" id="MU853332">
    <property type="protein sequence ID" value="KAK4117889.1"/>
    <property type="molecule type" value="Genomic_DNA"/>
</dbReference>